<protein>
    <submittedName>
        <fullName evidence="2">Maleate isomerase</fullName>
    </submittedName>
</protein>
<evidence type="ECO:0000313" key="4">
    <source>
        <dbReference type="Proteomes" id="UP000251571"/>
    </source>
</evidence>
<keyword evidence="2" id="KW-0413">Isomerase</keyword>
<name>A0A2Y9AIP3_9RHOB</name>
<gene>
    <name evidence="1" type="ORF">BCF38_10317</name>
    <name evidence="2" type="ORF">SAMN05421539_10317</name>
</gene>
<keyword evidence="3" id="KW-1185">Reference proteome</keyword>
<dbReference type="Proteomes" id="UP000245839">
    <property type="component" value="Unassembled WGS sequence"/>
</dbReference>
<dbReference type="InterPro" id="IPR026286">
    <property type="entry name" value="MaiA/AMDase"/>
</dbReference>
<reference evidence="2 4" key="1">
    <citation type="submission" date="2016-10" db="EMBL/GenBank/DDBJ databases">
        <authorList>
            <person name="Cai Z."/>
        </authorList>
    </citation>
    <scope>NUCLEOTIDE SEQUENCE [LARGE SCALE GENOMIC DNA]</scope>
    <source>
        <strain evidence="2 4">DSM 25227</strain>
    </source>
</reference>
<sequence>MPQTERPESDVPPIRIGMLTPSSNTVLEPATNALVAPISDKVSVHFGRFRVTRIALDGDSDQQFADDAILGAADLLADARPSLIAWNGTAASWRGFDIDDRLCAMIEERTGCPATSAIVGLNEALALFGVRRLGLVTPYTEDVEQAIAANYARIGVKVVAARRSDLSDNYAFATIGAATVREMCREVASEGAEAVAVVCTNMRGPLVARAVEDEYNVPVIDSIAVTLWTALRKLGLDTAPLARFGRLFAAGAG</sequence>
<evidence type="ECO:0000313" key="2">
    <source>
        <dbReference type="EMBL" id="SSA44190.1"/>
    </source>
</evidence>
<proteinExistence type="predicted"/>
<accession>A0A2Y9AIP3</accession>
<dbReference type="Pfam" id="PF17645">
    <property type="entry name" value="Amdase"/>
    <property type="match status" value="1"/>
</dbReference>
<reference evidence="1 3" key="2">
    <citation type="submission" date="2018-03" db="EMBL/GenBank/DDBJ databases">
        <title>Genomic Encyclopedia of Archaeal and Bacterial Type Strains, Phase II (KMG-II): from individual species to whole genera.</title>
        <authorList>
            <person name="Goeker M."/>
        </authorList>
    </citation>
    <scope>NUCLEOTIDE SEQUENCE [LARGE SCALE GENOMIC DNA]</scope>
    <source>
        <strain evidence="1 3">DSM 25227</strain>
    </source>
</reference>
<dbReference type="AlphaFoldDB" id="A0A2Y9AIP3"/>
<dbReference type="InterPro" id="IPR053714">
    <property type="entry name" value="Iso_Racemase_Enz_sf"/>
</dbReference>
<dbReference type="Gene3D" id="3.40.50.12500">
    <property type="match status" value="1"/>
</dbReference>
<dbReference type="Proteomes" id="UP000251571">
    <property type="component" value="Unassembled WGS sequence"/>
</dbReference>
<evidence type="ECO:0000313" key="3">
    <source>
        <dbReference type="Proteomes" id="UP000245839"/>
    </source>
</evidence>
<dbReference type="GO" id="GO:0016853">
    <property type="term" value="F:isomerase activity"/>
    <property type="evidence" value="ECO:0007669"/>
    <property type="project" value="UniProtKB-KW"/>
</dbReference>
<dbReference type="PANTHER" id="PTHR40267:SF1">
    <property type="entry name" value="BLR3294 PROTEIN"/>
    <property type="match status" value="1"/>
</dbReference>
<organism evidence="2 4">
    <name type="scientific">Jannaschia seohaensis</name>
    <dbReference type="NCBI Taxonomy" id="475081"/>
    <lineage>
        <taxon>Bacteria</taxon>
        <taxon>Pseudomonadati</taxon>
        <taxon>Pseudomonadota</taxon>
        <taxon>Alphaproteobacteria</taxon>
        <taxon>Rhodobacterales</taxon>
        <taxon>Roseobacteraceae</taxon>
        <taxon>Jannaschia</taxon>
    </lineage>
</organism>
<evidence type="ECO:0000313" key="1">
    <source>
        <dbReference type="EMBL" id="PWJ20202.1"/>
    </source>
</evidence>
<dbReference type="PANTHER" id="PTHR40267">
    <property type="entry name" value="BLR3294 PROTEIN"/>
    <property type="match status" value="1"/>
</dbReference>
<dbReference type="EMBL" id="QGDJ01000003">
    <property type="protein sequence ID" value="PWJ20202.1"/>
    <property type="molecule type" value="Genomic_DNA"/>
</dbReference>
<dbReference type="EMBL" id="UETC01000003">
    <property type="protein sequence ID" value="SSA44190.1"/>
    <property type="molecule type" value="Genomic_DNA"/>
</dbReference>
<dbReference type="PIRSF" id="PIRSF015736">
    <property type="entry name" value="MI"/>
    <property type="match status" value="1"/>
</dbReference>